<reference evidence="2 3" key="1">
    <citation type="journal article" date="2023" name="Arcadia Sci">
        <title>De novo assembly of a long-read Amblyomma americanum tick genome.</title>
        <authorList>
            <person name="Chou S."/>
            <person name="Poskanzer K.E."/>
            <person name="Rollins M."/>
            <person name="Thuy-Boun P.S."/>
        </authorList>
    </citation>
    <scope>NUCLEOTIDE SEQUENCE [LARGE SCALE GENOMIC DNA]</scope>
    <source>
        <strain evidence="2">F_SG_1</strain>
        <tissue evidence="2">Salivary glands</tissue>
    </source>
</reference>
<proteinExistence type="predicted"/>
<gene>
    <name evidence="2" type="ORF">V5799_016252</name>
</gene>
<protein>
    <submittedName>
        <fullName evidence="2">Uncharacterized protein</fullName>
    </submittedName>
</protein>
<keyword evidence="3" id="KW-1185">Reference proteome</keyword>
<evidence type="ECO:0000256" key="1">
    <source>
        <dbReference type="SAM" id="MobiDB-lite"/>
    </source>
</evidence>
<name>A0AAQ4F5M8_AMBAM</name>
<feature type="compositionally biased region" description="Polar residues" evidence="1">
    <location>
        <begin position="1"/>
        <end position="10"/>
    </location>
</feature>
<comment type="caution">
    <text evidence="2">The sequence shown here is derived from an EMBL/GenBank/DDBJ whole genome shotgun (WGS) entry which is preliminary data.</text>
</comment>
<feature type="region of interest" description="Disordered" evidence="1">
    <location>
        <begin position="1"/>
        <end position="26"/>
    </location>
</feature>
<feature type="compositionally biased region" description="Low complexity" evidence="1">
    <location>
        <begin position="12"/>
        <end position="26"/>
    </location>
</feature>
<dbReference type="Proteomes" id="UP001321473">
    <property type="component" value="Unassembled WGS sequence"/>
</dbReference>
<dbReference type="EMBL" id="JARKHS020006692">
    <property type="protein sequence ID" value="KAK8782409.1"/>
    <property type="molecule type" value="Genomic_DNA"/>
</dbReference>
<evidence type="ECO:0000313" key="2">
    <source>
        <dbReference type="EMBL" id="KAK8782409.1"/>
    </source>
</evidence>
<accession>A0AAQ4F5M8</accession>
<dbReference type="AlphaFoldDB" id="A0AAQ4F5M8"/>
<evidence type="ECO:0000313" key="3">
    <source>
        <dbReference type="Proteomes" id="UP001321473"/>
    </source>
</evidence>
<organism evidence="2 3">
    <name type="scientific">Amblyomma americanum</name>
    <name type="common">Lone star tick</name>
    <dbReference type="NCBI Taxonomy" id="6943"/>
    <lineage>
        <taxon>Eukaryota</taxon>
        <taxon>Metazoa</taxon>
        <taxon>Ecdysozoa</taxon>
        <taxon>Arthropoda</taxon>
        <taxon>Chelicerata</taxon>
        <taxon>Arachnida</taxon>
        <taxon>Acari</taxon>
        <taxon>Parasitiformes</taxon>
        <taxon>Ixodida</taxon>
        <taxon>Ixodoidea</taxon>
        <taxon>Ixodidae</taxon>
        <taxon>Amblyomminae</taxon>
        <taxon>Amblyomma</taxon>
    </lineage>
</organism>
<sequence>MAGHVTNNLPNHVATHSAAPPAAAPHHVTNHVTTWRWRYRHTEGSKAISAMGTCCLRADLPIGRMPSGNLAALRTCFGAGRGC</sequence>